<keyword evidence="1" id="KW-0233">DNA recombination</keyword>
<dbReference type="EMBL" id="LLXI01000253">
    <property type="protein sequence ID" value="PKY43434.1"/>
    <property type="molecule type" value="Genomic_DNA"/>
</dbReference>
<keyword evidence="1" id="KW-0227">DNA damage</keyword>
<keyword evidence="1" id="KW-0378">Hydrolase</keyword>
<organism evidence="3 4">
    <name type="scientific">Rhizophagus irregularis</name>
    <dbReference type="NCBI Taxonomy" id="588596"/>
    <lineage>
        <taxon>Eukaryota</taxon>
        <taxon>Fungi</taxon>
        <taxon>Fungi incertae sedis</taxon>
        <taxon>Mucoromycota</taxon>
        <taxon>Glomeromycotina</taxon>
        <taxon>Glomeromycetes</taxon>
        <taxon>Glomerales</taxon>
        <taxon>Glomeraceae</taxon>
        <taxon>Rhizophagus</taxon>
    </lineage>
</organism>
<gene>
    <name evidence="3" type="ORF">RhiirA4_457421</name>
</gene>
<comment type="similarity">
    <text evidence="1">Belongs to the helicase family.</text>
</comment>
<name>A0A2I1G9X8_9GLOM</name>
<proteinExistence type="inferred from homology"/>
<dbReference type="PANTHER" id="PTHR10492:SF57">
    <property type="entry name" value="ATP-DEPENDENT DNA HELICASE"/>
    <property type="match status" value="1"/>
</dbReference>
<comment type="caution">
    <text evidence="3">The sequence shown here is derived from an EMBL/GenBank/DDBJ whole genome shotgun (WGS) entry which is preliminary data.</text>
</comment>
<dbReference type="InterPro" id="IPR027417">
    <property type="entry name" value="P-loop_NTPase"/>
</dbReference>
<evidence type="ECO:0000259" key="2">
    <source>
        <dbReference type="Pfam" id="PF05970"/>
    </source>
</evidence>
<dbReference type="AlphaFoldDB" id="A0A2I1G9X8"/>
<keyword evidence="1" id="KW-0234">DNA repair</keyword>
<dbReference type="EC" id="5.6.2.3" evidence="1"/>
<comment type="catalytic activity">
    <reaction evidence="1">
        <text>ATP + H2O = ADP + phosphate + H(+)</text>
        <dbReference type="Rhea" id="RHEA:13065"/>
        <dbReference type="ChEBI" id="CHEBI:15377"/>
        <dbReference type="ChEBI" id="CHEBI:15378"/>
        <dbReference type="ChEBI" id="CHEBI:30616"/>
        <dbReference type="ChEBI" id="CHEBI:43474"/>
        <dbReference type="ChEBI" id="CHEBI:456216"/>
        <dbReference type="EC" id="5.6.2.3"/>
    </reaction>
</comment>
<keyword evidence="1" id="KW-0547">Nucleotide-binding</keyword>
<dbReference type="Proteomes" id="UP000234323">
    <property type="component" value="Unassembled WGS sequence"/>
</dbReference>
<dbReference type="PANTHER" id="PTHR10492">
    <property type="match status" value="1"/>
</dbReference>
<dbReference type="GO" id="GO:0016887">
    <property type="term" value="F:ATP hydrolysis activity"/>
    <property type="evidence" value="ECO:0007669"/>
    <property type="project" value="RHEA"/>
</dbReference>
<keyword evidence="1" id="KW-0067">ATP-binding</keyword>
<evidence type="ECO:0000313" key="3">
    <source>
        <dbReference type="EMBL" id="PKY43434.1"/>
    </source>
</evidence>
<keyword evidence="1" id="KW-0347">Helicase</keyword>
<accession>A0A2I1G9X8</accession>
<dbReference type="InterPro" id="IPR010285">
    <property type="entry name" value="DNA_helicase_pif1-like_DEAD"/>
</dbReference>
<dbReference type="Gene3D" id="3.40.50.300">
    <property type="entry name" value="P-loop containing nucleotide triphosphate hydrolases"/>
    <property type="match status" value="1"/>
</dbReference>
<keyword evidence="4" id="KW-1185">Reference proteome</keyword>
<sequence>MSNDLLYNVIPFSEVQGMLELNTIIKAFHEEIDQIVFFIDGPVGYGKTFLFNMILTKVRSESKIAIAVASSGIAALLLNWKNCS</sequence>
<dbReference type="GO" id="GO:0006310">
    <property type="term" value="P:DNA recombination"/>
    <property type="evidence" value="ECO:0007669"/>
    <property type="project" value="UniProtKB-KW"/>
</dbReference>
<dbReference type="GO" id="GO:0006281">
    <property type="term" value="P:DNA repair"/>
    <property type="evidence" value="ECO:0007669"/>
    <property type="project" value="UniProtKB-KW"/>
</dbReference>
<protein>
    <recommendedName>
        <fullName evidence="1">ATP-dependent DNA helicase</fullName>
        <ecNumber evidence="1">5.6.2.3</ecNumber>
    </recommendedName>
</protein>
<dbReference type="GO" id="GO:0000723">
    <property type="term" value="P:telomere maintenance"/>
    <property type="evidence" value="ECO:0007669"/>
    <property type="project" value="InterPro"/>
</dbReference>
<dbReference type="GO" id="GO:0005524">
    <property type="term" value="F:ATP binding"/>
    <property type="evidence" value="ECO:0007669"/>
    <property type="project" value="UniProtKB-KW"/>
</dbReference>
<dbReference type="Pfam" id="PF05970">
    <property type="entry name" value="PIF1"/>
    <property type="match status" value="1"/>
</dbReference>
<evidence type="ECO:0000256" key="1">
    <source>
        <dbReference type="RuleBase" id="RU363044"/>
    </source>
</evidence>
<dbReference type="SUPFAM" id="SSF52540">
    <property type="entry name" value="P-loop containing nucleoside triphosphate hydrolases"/>
    <property type="match status" value="1"/>
</dbReference>
<reference evidence="3 4" key="1">
    <citation type="submission" date="2015-10" db="EMBL/GenBank/DDBJ databases">
        <title>Genome analyses suggest a sexual origin of heterokaryosis in a supposedly ancient asexual fungus.</title>
        <authorList>
            <person name="Ropars J."/>
            <person name="Sedzielewska K."/>
            <person name="Noel J."/>
            <person name="Charron P."/>
            <person name="Farinelli L."/>
            <person name="Marton T."/>
            <person name="Kruger M."/>
            <person name="Pelin A."/>
            <person name="Brachmann A."/>
            <person name="Corradi N."/>
        </authorList>
    </citation>
    <scope>NUCLEOTIDE SEQUENCE [LARGE SCALE GENOMIC DNA]</scope>
    <source>
        <strain evidence="3 4">A4</strain>
    </source>
</reference>
<dbReference type="GO" id="GO:0043139">
    <property type="term" value="F:5'-3' DNA helicase activity"/>
    <property type="evidence" value="ECO:0007669"/>
    <property type="project" value="UniProtKB-EC"/>
</dbReference>
<comment type="cofactor">
    <cofactor evidence="1">
        <name>Mg(2+)</name>
        <dbReference type="ChEBI" id="CHEBI:18420"/>
    </cofactor>
</comment>
<feature type="domain" description="DNA helicase Pif1-like DEAD-box helicase" evidence="2">
    <location>
        <begin position="22"/>
        <end position="79"/>
    </location>
</feature>
<evidence type="ECO:0000313" key="4">
    <source>
        <dbReference type="Proteomes" id="UP000234323"/>
    </source>
</evidence>